<dbReference type="Pfam" id="PF01047">
    <property type="entry name" value="MarR"/>
    <property type="match status" value="1"/>
</dbReference>
<dbReference type="InterPro" id="IPR036390">
    <property type="entry name" value="WH_DNA-bd_sf"/>
</dbReference>
<dbReference type="InterPro" id="IPR000835">
    <property type="entry name" value="HTH_MarR-typ"/>
</dbReference>
<organism evidence="2 3">
    <name type="scientific">Parafrankia soli</name>
    <dbReference type="NCBI Taxonomy" id="2599596"/>
    <lineage>
        <taxon>Bacteria</taxon>
        <taxon>Bacillati</taxon>
        <taxon>Actinomycetota</taxon>
        <taxon>Actinomycetes</taxon>
        <taxon>Frankiales</taxon>
        <taxon>Frankiaceae</taxon>
        <taxon>Parafrankia</taxon>
    </lineage>
</organism>
<accession>A0A1S1Q2J3</accession>
<gene>
    <name evidence="2" type="ORF">BBK14_19450</name>
</gene>
<comment type="caution">
    <text evidence="2">The sequence shown here is derived from an EMBL/GenBank/DDBJ whole genome shotgun (WGS) entry which is preliminary data.</text>
</comment>
<dbReference type="GO" id="GO:0003700">
    <property type="term" value="F:DNA-binding transcription factor activity"/>
    <property type="evidence" value="ECO:0007669"/>
    <property type="project" value="InterPro"/>
</dbReference>
<proteinExistence type="predicted"/>
<sequence>MHDSLRDLERELMLLARHHIAPNAARRGRTRHLDRSAYLLLSRLEAQGPMTIGQLAEAFSLDVSTVNRQTAAVLQAGLAERIPDPDGGLARKLSITPEGARRVADDRAFVIGELSGLVSTWSEDELRLFASMLERFNASIEAKDGQRPWPRSASVPGR</sequence>
<feature type="domain" description="HTH marR-type" evidence="1">
    <location>
        <begin position="5"/>
        <end position="138"/>
    </location>
</feature>
<dbReference type="OrthoDB" id="3239785at2"/>
<keyword evidence="3" id="KW-1185">Reference proteome</keyword>
<evidence type="ECO:0000313" key="3">
    <source>
        <dbReference type="Proteomes" id="UP000179769"/>
    </source>
</evidence>
<dbReference type="SUPFAM" id="SSF46785">
    <property type="entry name" value="Winged helix' DNA-binding domain"/>
    <property type="match status" value="1"/>
</dbReference>
<name>A0A1S1Q2J3_9ACTN</name>
<dbReference type="AlphaFoldDB" id="A0A1S1Q2J3"/>
<dbReference type="PROSITE" id="PS50995">
    <property type="entry name" value="HTH_MARR_2"/>
    <property type="match status" value="1"/>
</dbReference>
<dbReference type="Proteomes" id="UP000179769">
    <property type="component" value="Unassembled WGS sequence"/>
</dbReference>
<dbReference type="PANTHER" id="PTHR39515">
    <property type="entry name" value="CONSERVED PROTEIN"/>
    <property type="match status" value="1"/>
</dbReference>
<reference evidence="3" key="1">
    <citation type="submission" date="2016-07" db="EMBL/GenBank/DDBJ databases">
        <title>Frankia sp. NRRL B-16219 Genome sequencing.</title>
        <authorList>
            <person name="Ghodhbane-Gtari F."/>
            <person name="Swanson E."/>
            <person name="Gueddou A."/>
            <person name="Louati M."/>
            <person name="Nouioui I."/>
            <person name="Hezbri K."/>
            <person name="Abebe-Akele F."/>
            <person name="Simpson S."/>
            <person name="Morris K."/>
            <person name="Thomas K."/>
            <person name="Gtari M."/>
            <person name="Tisa L.S."/>
        </authorList>
    </citation>
    <scope>NUCLEOTIDE SEQUENCE [LARGE SCALE GENOMIC DNA]</scope>
    <source>
        <strain evidence="3">NRRL B-16219</strain>
    </source>
</reference>
<dbReference type="RefSeq" id="WP_071064374.1">
    <property type="nucleotide sequence ID" value="NZ_MAXA01000217.1"/>
</dbReference>
<evidence type="ECO:0000313" key="2">
    <source>
        <dbReference type="EMBL" id="OHV27797.1"/>
    </source>
</evidence>
<dbReference type="InterPro" id="IPR036388">
    <property type="entry name" value="WH-like_DNA-bd_sf"/>
</dbReference>
<dbReference type="EMBL" id="MAXA01000217">
    <property type="protein sequence ID" value="OHV27797.1"/>
    <property type="molecule type" value="Genomic_DNA"/>
</dbReference>
<dbReference type="Gene3D" id="1.10.10.10">
    <property type="entry name" value="Winged helix-like DNA-binding domain superfamily/Winged helix DNA-binding domain"/>
    <property type="match status" value="1"/>
</dbReference>
<dbReference type="SMART" id="SM00347">
    <property type="entry name" value="HTH_MARR"/>
    <property type="match status" value="1"/>
</dbReference>
<dbReference type="InterPro" id="IPR052526">
    <property type="entry name" value="HTH-type_Bedaq_tolerance"/>
</dbReference>
<protein>
    <submittedName>
        <fullName evidence="2">Transcriptional regulator</fullName>
    </submittedName>
</protein>
<evidence type="ECO:0000259" key="1">
    <source>
        <dbReference type="PROSITE" id="PS50995"/>
    </source>
</evidence>
<dbReference type="PANTHER" id="PTHR39515:SF2">
    <property type="entry name" value="HTH-TYPE TRANSCRIPTIONAL REGULATOR RV0880"/>
    <property type="match status" value="1"/>
</dbReference>